<dbReference type="Proteomes" id="UP000324222">
    <property type="component" value="Unassembled WGS sequence"/>
</dbReference>
<evidence type="ECO:0000256" key="1">
    <source>
        <dbReference type="SAM" id="MobiDB-lite"/>
    </source>
</evidence>
<feature type="region of interest" description="Disordered" evidence="1">
    <location>
        <begin position="134"/>
        <end position="163"/>
    </location>
</feature>
<organism evidence="2 3">
    <name type="scientific">Portunus trituberculatus</name>
    <name type="common">Swimming crab</name>
    <name type="synonym">Neptunus trituberculatus</name>
    <dbReference type="NCBI Taxonomy" id="210409"/>
    <lineage>
        <taxon>Eukaryota</taxon>
        <taxon>Metazoa</taxon>
        <taxon>Ecdysozoa</taxon>
        <taxon>Arthropoda</taxon>
        <taxon>Crustacea</taxon>
        <taxon>Multicrustacea</taxon>
        <taxon>Malacostraca</taxon>
        <taxon>Eumalacostraca</taxon>
        <taxon>Eucarida</taxon>
        <taxon>Decapoda</taxon>
        <taxon>Pleocyemata</taxon>
        <taxon>Brachyura</taxon>
        <taxon>Eubrachyura</taxon>
        <taxon>Portunoidea</taxon>
        <taxon>Portunidae</taxon>
        <taxon>Portuninae</taxon>
        <taxon>Portunus</taxon>
    </lineage>
</organism>
<evidence type="ECO:0000313" key="2">
    <source>
        <dbReference type="EMBL" id="MPC79817.1"/>
    </source>
</evidence>
<protein>
    <submittedName>
        <fullName evidence="2">Uncharacterized protein</fullName>
    </submittedName>
</protein>
<name>A0A5B7IE40_PORTR</name>
<accession>A0A5B7IE40</accession>
<feature type="compositionally biased region" description="Basic and acidic residues" evidence="1">
    <location>
        <begin position="36"/>
        <end position="54"/>
    </location>
</feature>
<dbReference type="EMBL" id="VSRR010052179">
    <property type="protein sequence ID" value="MPC79817.1"/>
    <property type="molecule type" value="Genomic_DNA"/>
</dbReference>
<keyword evidence="3" id="KW-1185">Reference proteome</keyword>
<evidence type="ECO:0000313" key="3">
    <source>
        <dbReference type="Proteomes" id="UP000324222"/>
    </source>
</evidence>
<gene>
    <name evidence="2" type="ORF">E2C01_074363</name>
</gene>
<reference evidence="2 3" key="1">
    <citation type="submission" date="2019-05" db="EMBL/GenBank/DDBJ databases">
        <title>Another draft genome of Portunus trituberculatus and its Hox gene families provides insights of decapod evolution.</title>
        <authorList>
            <person name="Jeong J.-H."/>
            <person name="Song I."/>
            <person name="Kim S."/>
            <person name="Choi T."/>
            <person name="Kim D."/>
            <person name="Ryu S."/>
            <person name="Kim W."/>
        </authorList>
    </citation>
    <scope>NUCLEOTIDE SEQUENCE [LARGE SCALE GENOMIC DNA]</scope>
    <source>
        <tissue evidence="2">Muscle</tissue>
    </source>
</reference>
<sequence>MKETGYFRPRKMAGVGAGRKFGGRAKRGWTGLNESKQGREGQDRIGTKSKRESVLQHEPHLYLASCASGRSPPIGHHTCTTHLRRALGAAVDVSFISDGGGGGGGGGGVMVGKSALPQANGSRDSADEVRVASLPGEGQGQGTSQMEGSCTSANPTKSPTMPRPIQGVEFPRPASNLLLYSCGHTHPADTVRVL</sequence>
<comment type="caution">
    <text evidence="2">The sequence shown here is derived from an EMBL/GenBank/DDBJ whole genome shotgun (WGS) entry which is preliminary data.</text>
</comment>
<dbReference type="AlphaFoldDB" id="A0A5B7IE40"/>
<proteinExistence type="predicted"/>
<feature type="compositionally biased region" description="Polar residues" evidence="1">
    <location>
        <begin position="142"/>
        <end position="159"/>
    </location>
</feature>
<feature type="region of interest" description="Disordered" evidence="1">
    <location>
        <begin position="1"/>
        <end position="54"/>
    </location>
</feature>